<name>A0A1B7X880_APHFL</name>
<dbReference type="AlphaFoldDB" id="A0A1B7X880"/>
<evidence type="ECO:0000313" key="1">
    <source>
        <dbReference type="EMBL" id="OBQ45532.1"/>
    </source>
</evidence>
<reference evidence="1 2" key="1">
    <citation type="submission" date="2015-09" db="EMBL/GenBank/DDBJ databases">
        <title>Aphanizomenon flos-aquae WA102.</title>
        <authorList>
            <person name="Driscoll C."/>
        </authorList>
    </citation>
    <scope>NUCLEOTIDE SEQUENCE [LARGE SCALE GENOMIC DNA]</scope>
    <source>
        <strain evidence="1">WA102</strain>
    </source>
</reference>
<accession>A0A1B7X880</accession>
<protein>
    <submittedName>
        <fullName evidence="1">Uncharacterized protein</fullName>
    </submittedName>
</protein>
<comment type="caution">
    <text evidence="1">The sequence shown here is derived from an EMBL/GenBank/DDBJ whole genome shotgun (WGS) entry which is preliminary data.</text>
</comment>
<gene>
    <name evidence="1" type="ORF">AN484_00730</name>
</gene>
<sequence length="64" mass="7579">MPKYHYRPILEKVKETYLENAKVEYNPGVDIETAVNLVIEAESEEKAKQVMYGFVDVRMWELKD</sequence>
<dbReference type="Proteomes" id="UP000092093">
    <property type="component" value="Unassembled WGS sequence"/>
</dbReference>
<organism evidence="1 2">
    <name type="scientific">Aphanizomenon flos-aquae WA102</name>
    <dbReference type="NCBI Taxonomy" id="1710896"/>
    <lineage>
        <taxon>Bacteria</taxon>
        <taxon>Bacillati</taxon>
        <taxon>Cyanobacteriota</taxon>
        <taxon>Cyanophyceae</taxon>
        <taxon>Nostocales</taxon>
        <taxon>Aphanizomenonaceae</taxon>
        <taxon>Aphanizomenon</taxon>
    </lineage>
</organism>
<dbReference type="EMBL" id="LJOW01000002">
    <property type="protein sequence ID" value="OBQ45532.1"/>
    <property type="molecule type" value="Genomic_DNA"/>
</dbReference>
<evidence type="ECO:0000313" key="2">
    <source>
        <dbReference type="Proteomes" id="UP000092093"/>
    </source>
</evidence>
<proteinExistence type="predicted"/>